<dbReference type="Pfam" id="PF13426">
    <property type="entry name" value="PAS_9"/>
    <property type="match status" value="1"/>
</dbReference>
<keyword evidence="10" id="KW-1185">Reference proteome</keyword>
<dbReference type="NCBIfam" id="TIGR00229">
    <property type="entry name" value="sensory_box"/>
    <property type="match status" value="2"/>
</dbReference>
<dbReference type="InterPro" id="IPR000700">
    <property type="entry name" value="PAS-assoc_C"/>
</dbReference>
<dbReference type="InterPro" id="IPR000014">
    <property type="entry name" value="PAS"/>
</dbReference>
<dbReference type="SMART" id="SM00091">
    <property type="entry name" value="PAS"/>
    <property type="match status" value="2"/>
</dbReference>
<protein>
    <submittedName>
        <fullName evidence="9">Methyl-accepting chemotaxis sensory transducer with Pas/Pac sensor</fullName>
    </submittedName>
</protein>
<dbReference type="Pfam" id="PF08448">
    <property type="entry name" value="PAS_4"/>
    <property type="match status" value="1"/>
</dbReference>
<keyword evidence="1 3" id="KW-0807">Transducer</keyword>
<sequence length="669" mass="74578">MSISLITKILNRAIEGDYSERVDENLFDGEEKELAESVNTAIEFIIDSRKTCNNVMMLIEQNPKPMIIVDRNFNPVDMNQAYTKLMGASKPELMQQDTAQYSIKFIRGESAEKLFSDKKETECELEFTLKNGTKKILRQFGAPLKDERGSVEIGIFVYDDITLQREEEEEIEKQIQTIKTLQERSETIVQQNPMPIILCDKQFNIRVVNDAYSQLSGIKSDKLRKMTLRDFSVLKTEGDGIKYVLEEKKRSYGEVTVEFPTGKKILEQYGIPVLNSEGEIASILIVYNDITEIRERQQEVLRMMEEERARARVLNKSIGEVGEGMEFLRKGDFTSEMKIIEEDPLIQIKKDYNETISELRNLFSGVVAAMTEVGLHMKDADGSSEEVAKAAEQVAVGSQKCAELTRVLLEQIDGINRDIADLSASNEEIAGTSQEVLSEADRLSEMGQSAETLGKSANEKMGAVMEITRNTVREMEDLNAEMLEINNVLRMINEITNQINMLALNAAIEAARAGEHGRGFAVVAGEVKNLATDAKEATSKIDKVIVNIQKSSSETVSSIKSANSEVESGVAIVNETIISLNNIVKGADHVTKDMGEIVRAIEAQANITNEIVHETEKSNQVTKETQREIEELAAFSEETSASVEEISGAISEVSGLAESIKNNLNRLRV</sequence>
<comment type="similarity">
    <text evidence="2">Belongs to the methyl-accepting chemotaxis (MCP) protein family.</text>
</comment>
<dbReference type="PROSITE" id="PS50113">
    <property type="entry name" value="PAC"/>
    <property type="match status" value="2"/>
</dbReference>
<dbReference type="RefSeq" id="WP_004077043.1">
    <property type="nucleotide sequence ID" value="NZ_CM001436.1"/>
</dbReference>
<dbReference type="HOGENOM" id="CLU_000445_107_18_2"/>
<dbReference type="PROSITE" id="PS50111">
    <property type="entry name" value="CHEMOTAXIS_TRANSDUC_2"/>
    <property type="match status" value="1"/>
</dbReference>
<feature type="coiled-coil region" evidence="4">
    <location>
        <begin position="287"/>
        <end position="314"/>
    </location>
</feature>
<evidence type="ECO:0000256" key="2">
    <source>
        <dbReference type="ARBA" id="ARBA00029447"/>
    </source>
</evidence>
<dbReference type="STRING" id="937775.Metlim_1181"/>
<name>H1Z0N5_9EURY</name>
<feature type="domain" description="HAMP" evidence="8">
    <location>
        <begin position="312"/>
        <end position="364"/>
    </location>
</feature>
<dbReference type="Gene3D" id="1.10.287.950">
    <property type="entry name" value="Methyl-accepting chemotaxis protein"/>
    <property type="match status" value="1"/>
</dbReference>
<accession>H1Z0N5</accession>
<dbReference type="Proteomes" id="UP000005741">
    <property type="component" value="Chromosome"/>
</dbReference>
<evidence type="ECO:0000259" key="6">
    <source>
        <dbReference type="PROSITE" id="PS50112"/>
    </source>
</evidence>
<feature type="domain" description="PAC" evidence="7">
    <location>
        <begin position="121"/>
        <end position="173"/>
    </location>
</feature>
<evidence type="ECO:0000256" key="3">
    <source>
        <dbReference type="PROSITE-ProRule" id="PRU00284"/>
    </source>
</evidence>
<dbReference type="SUPFAM" id="SSF55785">
    <property type="entry name" value="PYP-like sensor domain (PAS domain)"/>
    <property type="match status" value="2"/>
</dbReference>
<dbReference type="Pfam" id="PF00015">
    <property type="entry name" value="MCPsignal"/>
    <property type="match status" value="1"/>
</dbReference>
<dbReference type="GO" id="GO:0016020">
    <property type="term" value="C:membrane"/>
    <property type="evidence" value="ECO:0007669"/>
    <property type="project" value="InterPro"/>
</dbReference>
<organism evidence="9 10">
    <name type="scientific">Methanoplanus limicola DSM 2279</name>
    <dbReference type="NCBI Taxonomy" id="937775"/>
    <lineage>
        <taxon>Archaea</taxon>
        <taxon>Methanobacteriati</taxon>
        <taxon>Methanobacteriota</taxon>
        <taxon>Stenosarchaea group</taxon>
        <taxon>Methanomicrobia</taxon>
        <taxon>Methanomicrobiales</taxon>
        <taxon>Methanomicrobiaceae</taxon>
        <taxon>Methanoplanus</taxon>
    </lineage>
</organism>
<evidence type="ECO:0000259" key="8">
    <source>
        <dbReference type="PROSITE" id="PS50885"/>
    </source>
</evidence>
<dbReference type="PROSITE" id="PS50112">
    <property type="entry name" value="PAS"/>
    <property type="match status" value="1"/>
</dbReference>
<evidence type="ECO:0000313" key="9">
    <source>
        <dbReference type="EMBL" id="EHQ35292.1"/>
    </source>
</evidence>
<dbReference type="SMART" id="SM00283">
    <property type="entry name" value="MA"/>
    <property type="match status" value="1"/>
</dbReference>
<dbReference type="PANTHER" id="PTHR32089">
    <property type="entry name" value="METHYL-ACCEPTING CHEMOTAXIS PROTEIN MCPB"/>
    <property type="match status" value="1"/>
</dbReference>
<evidence type="ECO:0000313" key="10">
    <source>
        <dbReference type="Proteomes" id="UP000005741"/>
    </source>
</evidence>
<dbReference type="OrthoDB" id="8523at2157"/>
<feature type="domain" description="PAS" evidence="6">
    <location>
        <begin position="51"/>
        <end position="132"/>
    </location>
</feature>
<dbReference type="InterPro" id="IPR013656">
    <property type="entry name" value="PAS_4"/>
</dbReference>
<dbReference type="SUPFAM" id="SSF58104">
    <property type="entry name" value="Methyl-accepting chemotaxis protein (MCP) signaling domain"/>
    <property type="match status" value="1"/>
</dbReference>
<evidence type="ECO:0000256" key="4">
    <source>
        <dbReference type="SAM" id="Coils"/>
    </source>
</evidence>
<dbReference type="EMBL" id="CM001436">
    <property type="protein sequence ID" value="EHQ35292.1"/>
    <property type="molecule type" value="Genomic_DNA"/>
</dbReference>
<evidence type="ECO:0000256" key="1">
    <source>
        <dbReference type="ARBA" id="ARBA00023224"/>
    </source>
</evidence>
<dbReference type="InterPro" id="IPR035965">
    <property type="entry name" value="PAS-like_dom_sf"/>
</dbReference>
<dbReference type="Gene3D" id="3.30.450.20">
    <property type="entry name" value="PAS domain"/>
    <property type="match status" value="2"/>
</dbReference>
<dbReference type="CDD" id="cd00130">
    <property type="entry name" value="PAS"/>
    <property type="match status" value="2"/>
</dbReference>
<reference evidence="9 10" key="1">
    <citation type="submission" date="2011-10" db="EMBL/GenBank/DDBJ databases">
        <title>The Improved High-Quality Draft genome of Methanoplanus limicola DSM 2279.</title>
        <authorList>
            <consortium name="US DOE Joint Genome Institute (JGI-PGF)"/>
            <person name="Lucas S."/>
            <person name="Copeland A."/>
            <person name="Lapidus A."/>
            <person name="Glavina del Rio T."/>
            <person name="Dalin E."/>
            <person name="Tice H."/>
            <person name="Bruce D."/>
            <person name="Goodwin L."/>
            <person name="Pitluck S."/>
            <person name="Peters L."/>
            <person name="Mikhailova N."/>
            <person name="Lu M."/>
            <person name="Kyrpides N."/>
            <person name="Mavromatis K."/>
            <person name="Ivanova N."/>
            <person name="Markowitz V."/>
            <person name="Cheng J.-F."/>
            <person name="Hugenholtz P."/>
            <person name="Woyke T."/>
            <person name="Wu D."/>
            <person name="Wirth R."/>
            <person name="Brambilla E.-M."/>
            <person name="Klenk H.-P."/>
            <person name="Eisen J.A."/>
        </authorList>
    </citation>
    <scope>NUCLEOTIDE SEQUENCE [LARGE SCALE GENOMIC DNA]</scope>
    <source>
        <strain evidence="9 10">DSM 2279</strain>
    </source>
</reference>
<dbReference type="PANTHER" id="PTHR32089:SF112">
    <property type="entry name" value="LYSOZYME-LIKE PROTEIN-RELATED"/>
    <property type="match status" value="1"/>
</dbReference>
<dbReference type="InParanoid" id="H1Z0N5"/>
<feature type="domain" description="Methyl-accepting transducer" evidence="5">
    <location>
        <begin position="383"/>
        <end position="619"/>
    </location>
</feature>
<evidence type="ECO:0000259" key="7">
    <source>
        <dbReference type="PROSITE" id="PS50113"/>
    </source>
</evidence>
<keyword evidence="4" id="KW-0175">Coiled coil</keyword>
<dbReference type="CDD" id="cd11386">
    <property type="entry name" value="MCP_signal"/>
    <property type="match status" value="1"/>
</dbReference>
<proteinExistence type="inferred from homology"/>
<feature type="domain" description="PAC" evidence="7">
    <location>
        <begin position="251"/>
        <end position="302"/>
    </location>
</feature>
<dbReference type="InterPro" id="IPR003660">
    <property type="entry name" value="HAMP_dom"/>
</dbReference>
<evidence type="ECO:0000259" key="5">
    <source>
        <dbReference type="PROSITE" id="PS50111"/>
    </source>
</evidence>
<dbReference type="GO" id="GO:0007165">
    <property type="term" value="P:signal transduction"/>
    <property type="evidence" value="ECO:0007669"/>
    <property type="project" value="UniProtKB-KW"/>
</dbReference>
<dbReference type="PROSITE" id="PS50885">
    <property type="entry name" value="HAMP"/>
    <property type="match status" value="1"/>
</dbReference>
<dbReference type="AlphaFoldDB" id="H1Z0N5"/>
<dbReference type="InterPro" id="IPR004089">
    <property type="entry name" value="MCPsignal_dom"/>
</dbReference>
<gene>
    <name evidence="9" type="ORF">Metlim_1181</name>
</gene>